<dbReference type="InterPro" id="IPR043917">
    <property type="entry name" value="DUF5753"/>
</dbReference>
<organism evidence="2 3">
    <name type="scientific">Streptantibioticus ferralitis</name>
    <dbReference type="NCBI Taxonomy" id="236510"/>
    <lineage>
        <taxon>Bacteria</taxon>
        <taxon>Bacillati</taxon>
        <taxon>Actinomycetota</taxon>
        <taxon>Actinomycetes</taxon>
        <taxon>Kitasatosporales</taxon>
        <taxon>Streptomycetaceae</taxon>
        <taxon>Streptantibioticus</taxon>
    </lineage>
</organism>
<dbReference type="InterPro" id="IPR010982">
    <property type="entry name" value="Lambda_DNA-bd_dom_sf"/>
</dbReference>
<dbReference type="Pfam" id="PF19054">
    <property type="entry name" value="DUF5753"/>
    <property type="match status" value="1"/>
</dbReference>
<evidence type="ECO:0000313" key="3">
    <source>
        <dbReference type="Proteomes" id="UP001220022"/>
    </source>
</evidence>
<proteinExistence type="predicted"/>
<comment type="caution">
    <text evidence="2">The sequence shown here is derived from an EMBL/GenBank/DDBJ whole genome shotgun (WGS) entry which is preliminary data.</text>
</comment>
<gene>
    <name evidence="2" type="ORF">P2L57_20095</name>
</gene>
<reference evidence="2 3" key="1">
    <citation type="submission" date="2023-03" db="EMBL/GenBank/DDBJ databases">
        <title>Draft genome sequence of type strain Streptomyces ferralitis JCM 14344.</title>
        <authorList>
            <person name="Klaysubun C."/>
            <person name="Duangmal K."/>
        </authorList>
    </citation>
    <scope>NUCLEOTIDE SEQUENCE [LARGE SCALE GENOMIC DNA]</scope>
    <source>
        <strain evidence="2 3">JCM 14344</strain>
    </source>
</reference>
<dbReference type="CDD" id="cd00093">
    <property type="entry name" value="HTH_XRE"/>
    <property type="match status" value="1"/>
</dbReference>
<evidence type="ECO:0000259" key="1">
    <source>
        <dbReference type="Pfam" id="PF19054"/>
    </source>
</evidence>
<dbReference type="EMBL" id="JARHTQ010000012">
    <property type="protein sequence ID" value="MDF2257934.1"/>
    <property type="molecule type" value="Genomic_DNA"/>
</dbReference>
<dbReference type="Proteomes" id="UP001220022">
    <property type="component" value="Unassembled WGS sequence"/>
</dbReference>
<evidence type="ECO:0000313" key="2">
    <source>
        <dbReference type="EMBL" id="MDF2257934.1"/>
    </source>
</evidence>
<accession>A0ABT5Z2M4</accession>
<sequence>MAWRYCGNQVKLWRIRAGVSRESLGETAGYEYESVKSMEQGRRRPSLRLLEVADEMCGAQGLLLAAREYLKPERFPARTLAFMQLESEAIAFYSFEPLLIPGLLQTEEYARELMSDSCPPLDDETLAERVAARMQRQEKLRDKPKMAFGFVIYEAALRTLVGGPEVMRRQLNRLLEVGELRNVSIQVLPVGRGAYAGLSGSLVLLETVEHDRYALVEGQETSMLHADPERISALAQRHGMIRMQALSAEESARFIEKAAEEL</sequence>
<feature type="domain" description="DUF5753" evidence="1">
    <location>
        <begin position="81"/>
        <end position="257"/>
    </location>
</feature>
<name>A0ABT5Z2M4_9ACTN</name>
<protein>
    <submittedName>
        <fullName evidence="2">Helix-turn-helix transcriptional regulator</fullName>
    </submittedName>
</protein>
<dbReference type="Gene3D" id="1.10.260.40">
    <property type="entry name" value="lambda repressor-like DNA-binding domains"/>
    <property type="match status" value="1"/>
</dbReference>
<dbReference type="SUPFAM" id="SSF47413">
    <property type="entry name" value="lambda repressor-like DNA-binding domains"/>
    <property type="match status" value="1"/>
</dbReference>
<dbReference type="InterPro" id="IPR001387">
    <property type="entry name" value="Cro/C1-type_HTH"/>
</dbReference>
<dbReference type="RefSeq" id="WP_275816543.1">
    <property type="nucleotide sequence ID" value="NZ_BAAANM010000002.1"/>
</dbReference>
<keyword evidence="3" id="KW-1185">Reference proteome</keyword>
<dbReference type="Pfam" id="PF13560">
    <property type="entry name" value="HTH_31"/>
    <property type="match status" value="1"/>
</dbReference>